<dbReference type="AlphaFoldDB" id="A0AAW6U3Z7"/>
<evidence type="ECO:0000313" key="1">
    <source>
        <dbReference type="EMBL" id="MDI6450678.1"/>
    </source>
</evidence>
<name>A0AAW6U3Z7_9BACT</name>
<accession>A0AAW6U3Z7</accession>
<dbReference type="EMBL" id="JASCXX010000023">
    <property type="protein sequence ID" value="MDI6450678.1"/>
    <property type="molecule type" value="Genomic_DNA"/>
</dbReference>
<gene>
    <name evidence="1" type="primary">thiS</name>
    <name evidence="1" type="ORF">QJ522_16590</name>
</gene>
<dbReference type="SUPFAM" id="SSF54285">
    <property type="entry name" value="MoaD/ThiS"/>
    <property type="match status" value="1"/>
</dbReference>
<organism evidence="1 2">
    <name type="scientific">Anaerobaca lacustris</name>
    <dbReference type="NCBI Taxonomy" id="3044600"/>
    <lineage>
        <taxon>Bacteria</taxon>
        <taxon>Pseudomonadati</taxon>
        <taxon>Planctomycetota</taxon>
        <taxon>Phycisphaerae</taxon>
        <taxon>Sedimentisphaerales</taxon>
        <taxon>Anaerobacaceae</taxon>
        <taxon>Anaerobaca</taxon>
    </lineage>
</organism>
<comment type="caution">
    <text evidence="1">The sequence shown here is derived from an EMBL/GenBank/DDBJ whole genome shotgun (WGS) entry which is preliminary data.</text>
</comment>
<dbReference type="RefSeq" id="WP_349246089.1">
    <property type="nucleotide sequence ID" value="NZ_JASCXX010000023.1"/>
</dbReference>
<keyword evidence="2" id="KW-1185">Reference proteome</keyword>
<dbReference type="InterPro" id="IPR010035">
    <property type="entry name" value="Thi_S"/>
</dbReference>
<evidence type="ECO:0000313" key="2">
    <source>
        <dbReference type="Proteomes" id="UP001431776"/>
    </source>
</evidence>
<dbReference type="InterPro" id="IPR016155">
    <property type="entry name" value="Mopterin_synth/thiamin_S_b"/>
</dbReference>
<dbReference type="CDD" id="cd00565">
    <property type="entry name" value="Ubl_ThiS"/>
    <property type="match status" value="1"/>
</dbReference>
<dbReference type="Pfam" id="PF02597">
    <property type="entry name" value="ThiS"/>
    <property type="match status" value="1"/>
</dbReference>
<dbReference type="Gene3D" id="3.10.20.30">
    <property type="match status" value="1"/>
</dbReference>
<dbReference type="InterPro" id="IPR012675">
    <property type="entry name" value="Beta-grasp_dom_sf"/>
</dbReference>
<dbReference type="NCBIfam" id="TIGR01683">
    <property type="entry name" value="thiS"/>
    <property type="match status" value="1"/>
</dbReference>
<dbReference type="InterPro" id="IPR003749">
    <property type="entry name" value="ThiS/MoaD-like"/>
</dbReference>
<proteinExistence type="predicted"/>
<protein>
    <submittedName>
        <fullName evidence="1">Sulfur carrier protein ThiS</fullName>
    </submittedName>
</protein>
<dbReference type="Proteomes" id="UP001431776">
    <property type="component" value="Unassembled WGS sequence"/>
</dbReference>
<sequence>MKSLTVNGVRRPFAAEAMPGTLAKLLDVLGVAPATVVAEVDGAIVGPERFGTTELRDGQSIELIKFMGGG</sequence>
<reference evidence="1" key="1">
    <citation type="submission" date="2023-05" db="EMBL/GenBank/DDBJ databases">
        <title>Anaerotaeda fermentans gen. nov., sp. nov., a novel anaerobic planctomycete of the new family within the order Sedimentisphaerales isolated from Taman Peninsula, Russia.</title>
        <authorList>
            <person name="Khomyakova M.A."/>
            <person name="Merkel A.Y."/>
            <person name="Slobodkin A.I."/>
        </authorList>
    </citation>
    <scope>NUCLEOTIDE SEQUENCE</scope>
    <source>
        <strain evidence="1">M17dextr</strain>
    </source>
</reference>